<dbReference type="EMBL" id="DVHF01000135">
    <property type="protein sequence ID" value="HIR58124.1"/>
    <property type="molecule type" value="Genomic_DNA"/>
</dbReference>
<reference evidence="4" key="1">
    <citation type="submission" date="2020-10" db="EMBL/GenBank/DDBJ databases">
        <authorList>
            <person name="Gilroy R."/>
        </authorList>
    </citation>
    <scope>NUCLEOTIDE SEQUENCE</scope>
    <source>
        <strain evidence="4">ChiSjej1B19-7085</strain>
    </source>
</reference>
<dbReference type="Proteomes" id="UP000886785">
    <property type="component" value="Unassembled WGS sequence"/>
</dbReference>
<dbReference type="Pfam" id="PF13412">
    <property type="entry name" value="HTH_24"/>
    <property type="match status" value="1"/>
</dbReference>
<organism evidence="4 5">
    <name type="scientific">Candidatus Gallacutalibacter pullicola</name>
    <dbReference type="NCBI Taxonomy" id="2840830"/>
    <lineage>
        <taxon>Bacteria</taxon>
        <taxon>Bacillati</taxon>
        <taxon>Bacillota</taxon>
        <taxon>Clostridia</taxon>
        <taxon>Eubacteriales</taxon>
        <taxon>Candidatus Gallacutalibacter</taxon>
    </lineage>
</organism>
<evidence type="ECO:0000256" key="3">
    <source>
        <dbReference type="ARBA" id="ARBA00022629"/>
    </source>
</evidence>
<dbReference type="PANTHER" id="PTHR18964">
    <property type="entry name" value="ROK (REPRESSOR, ORF, KINASE) FAMILY"/>
    <property type="match status" value="1"/>
</dbReference>
<dbReference type="SUPFAM" id="SSF46785">
    <property type="entry name" value="Winged helix' DNA-binding domain"/>
    <property type="match status" value="1"/>
</dbReference>
<gene>
    <name evidence="4" type="ORF">IAA54_10705</name>
</gene>
<comment type="similarity">
    <text evidence="2">Belongs to the ROK (NagC/XylR) family.</text>
</comment>
<dbReference type="InterPro" id="IPR000600">
    <property type="entry name" value="ROK"/>
</dbReference>
<keyword evidence="3" id="KW-0859">Xylose metabolism</keyword>
<dbReference type="InterPro" id="IPR036388">
    <property type="entry name" value="WH-like_DNA-bd_sf"/>
</dbReference>
<sequence>MRESKRGKTRGGLRIQPENVPSGCFTRKTLLDTIRRNGRASRTQLAELTGLTFMAVKRNMEELLDLGLIREDGTEPSSVGRKSVLYAVNESFACTAGIYINMYETRAAVMDLGGTILYSKRMAMDQPCNQAELIDRVIRLAQETLEESGQPRERILGVGIGVPGPVDPGRGLVLSPPNLTCLQYVPLRGIVEQALGLPAFLQKDANVIALGELRHGAARGHADMMYIYADVGIGGGLVLNGSLYLGLNAGAGEIGHITLDQDGPVCNCASTGCVEAIASGLAVTRRYNREKGCSASIEDVLQAAAQNDTCAVMCLNDSARTLGIAVGSLINLLDLPVIVIGGLLAERYEPYLALVRQSATEKKLKGYRSNRILPSALANNAGVIGAGELVADHFFKTGVLELFQSGAAS</sequence>
<evidence type="ECO:0000313" key="4">
    <source>
        <dbReference type="EMBL" id="HIR58124.1"/>
    </source>
</evidence>
<protein>
    <submittedName>
        <fullName evidence="4">ROK family transcriptional regulator</fullName>
    </submittedName>
</protein>
<dbReference type="Gene3D" id="3.30.420.40">
    <property type="match status" value="2"/>
</dbReference>
<proteinExistence type="inferred from homology"/>
<dbReference type="InterPro" id="IPR036390">
    <property type="entry name" value="WH_DNA-bd_sf"/>
</dbReference>
<dbReference type="Pfam" id="PF00480">
    <property type="entry name" value="ROK"/>
    <property type="match status" value="1"/>
</dbReference>
<dbReference type="Gene3D" id="1.10.10.10">
    <property type="entry name" value="Winged helix-like DNA-binding domain superfamily/Winged helix DNA-binding domain"/>
    <property type="match status" value="1"/>
</dbReference>
<evidence type="ECO:0000256" key="1">
    <source>
        <dbReference type="ARBA" id="ARBA00002486"/>
    </source>
</evidence>
<comment type="function">
    <text evidence="1">Transcriptional repressor of xylose-utilizing enzymes.</text>
</comment>
<evidence type="ECO:0000256" key="2">
    <source>
        <dbReference type="ARBA" id="ARBA00006479"/>
    </source>
</evidence>
<comment type="caution">
    <text evidence="4">The sequence shown here is derived from an EMBL/GenBank/DDBJ whole genome shotgun (WGS) entry which is preliminary data.</text>
</comment>
<dbReference type="AlphaFoldDB" id="A0A9D1DS80"/>
<dbReference type="InterPro" id="IPR043129">
    <property type="entry name" value="ATPase_NBD"/>
</dbReference>
<evidence type="ECO:0000313" key="5">
    <source>
        <dbReference type="Proteomes" id="UP000886785"/>
    </source>
</evidence>
<dbReference type="PANTHER" id="PTHR18964:SF149">
    <property type="entry name" value="BIFUNCTIONAL UDP-N-ACETYLGLUCOSAMINE 2-EPIMERASE_N-ACETYLMANNOSAMINE KINASE"/>
    <property type="match status" value="1"/>
</dbReference>
<reference evidence="4" key="2">
    <citation type="journal article" date="2021" name="PeerJ">
        <title>Extensive microbial diversity within the chicken gut microbiome revealed by metagenomics and culture.</title>
        <authorList>
            <person name="Gilroy R."/>
            <person name="Ravi A."/>
            <person name="Getino M."/>
            <person name="Pursley I."/>
            <person name="Horton D.L."/>
            <person name="Alikhan N.F."/>
            <person name="Baker D."/>
            <person name="Gharbi K."/>
            <person name="Hall N."/>
            <person name="Watson M."/>
            <person name="Adriaenssens E.M."/>
            <person name="Foster-Nyarko E."/>
            <person name="Jarju S."/>
            <person name="Secka A."/>
            <person name="Antonio M."/>
            <person name="Oren A."/>
            <person name="Chaudhuri R.R."/>
            <person name="La Ragione R."/>
            <person name="Hildebrand F."/>
            <person name="Pallen M.J."/>
        </authorList>
    </citation>
    <scope>NUCLEOTIDE SEQUENCE</scope>
    <source>
        <strain evidence="4">ChiSjej1B19-7085</strain>
    </source>
</reference>
<dbReference type="GO" id="GO:0042732">
    <property type="term" value="P:D-xylose metabolic process"/>
    <property type="evidence" value="ECO:0007669"/>
    <property type="project" value="UniProtKB-KW"/>
</dbReference>
<dbReference type="SUPFAM" id="SSF53067">
    <property type="entry name" value="Actin-like ATPase domain"/>
    <property type="match status" value="1"/>
</dbReference>
<keyword evidence="3" id="KW-0119">Carbohydrate metabolism</keyword>
<name>A0A9D1DS80_9FIRM</name>
<accession>A0A9D1DS80</accession>